<accession>A0AAN9R6B6</accession>
<evidence type="ECO:0000313" key="2">
    <source>
        <dbReference type="Proteomes" id="UP001367508"/>
    </source>
</evidence>
<proteinExistence type="predicted"/>
<dbReference type="AlphaFoldDB" id="A0AAN9R6B6"/>
<comment type="caution">
    <text evidence="1">The sequence shown here is derived from an EMBL/GenBank/DDBJ whole genome shotgun (WGS) entry which is preliminary data.</text>
</comment>
<reference evidence="1 2" key="1">
    <citation type="submission" date="2024-01" db="EMBL/GenBank/DDBJ databases">
        <title>The genomes of 5 underutilized Papilionoideae crops provide insights into root nodulation and disease resistanc.</title>
        <authorList>
            <person name="Jiang F."/>
        </authorList>
    </citation>
    <scope>NUCLEOTIDE SEQUENCE [LARGE SCALE GENOMIC DNA]</scope>
    <source>
        <strain evidence="1">LVBAO_FW01</strain>
        <tissue evidence="1">Leaves</tissue>
    </source>
</reference>
<dbReference type="Proteomes" id="UP001367508">
    <property type="component" value="Unassembled WGS sequence"/>
</dbReference>
<name>A0AAN9R6B6_CANGL</name>
<protein>
    <submittedName>
        <fullName evidence="1">Uncharacterized protein</fullName>
    </submittedName>
</protein>
<keyword evidence="2" id="KW-1185">Reference proteome</keyword>
<sequence length="141" mass="16380">MSESSRCTVRGRTLMLSSTASSIQLHRIIRVFLARPRGEFESEQGRAAVVTNASNTLRRDWKLMLGALNFAHVHHFCPSPLVQLWMLTILIWFPYSQPVDIQRSYNFINEMRNFIRDSVLTWTERAIERELDASGVQSVRR</sequence>
<organism evidence="1 2">
    <name type="scientific">Canavalia gladiata</name>
    <name type="common">Sword bean</name>
    <name type="synonym">Dolichos gladiatus</name>
    <dbReference type="NCBI Taxonomy" id="3824"/>
    <lineage>
        <taxon>Eukaryota</taxon>
        <taxon>Viridiplantae</taxon>
        <taxon>Streptophyta</taxon>
        <taxon>Embryophyta</taxon>
        <taxon>Tracheophyta</taxon>
        <taxon>Spermatophyta</taxon>
        <taxon>Magnoliopsida</taxon>
        <taxon>eudicotyledons</taxon>
        <taxon>Gunneridae</taxon>
        <taxon>Pentapetalae</taxon>
        <taxon>rosids</taxon>
        <taxon>fabids</taxon>
        <taxon>Fabales</taxon>
        <taxon>Fabaceae</taxon>
        <taxon>Papilionoideae</taxon>
        <taxon>50 kb inversion clade</taxon>
        <taxon>NPAAA clade</taxon>
        <taxon>indigoferoid/millettioid clade</taxon>
        <taxon>Phaseoleae</taxon>
        <taxon>Canavalia</taxon>
    </lineage>
</organism>
<dbReference type="EMBL" id="JAYMYQ010000001">
    <property type="protein sequence ID" value="KAK7360681.1"/>
    <property type="molecule type" value="Genomic_DNA"/>
</dbReference>
<evidence type="ECO:0000313" key="1">
    <source>
        <dbReference type="EMBL" id="KAK7360681.1"/>
    </source>
</evidence>
<gene>
    <name evidence="1" type="ORF">VNO77_02690</name>
</gene>